<proteinExistence type="predicted"/>
<dbReference type="EMBL" id="REGR01000003">
    <property type="protein sequence ID" value="RXZ44374.1"/>
    <property type="molecule type" value="Genomic_DNA"/>
</dbReference>
<evidence type="ECO:0000313" key="2">
    <source>
        <dbReference type="Proteomes" id="UP000290682"/>
    </source>
</evidence>
<dbReference type="Pfam" id="PF13279">
    <property type="entry name" value="4HBT_2"/>
    <property type="match status" value="1"/>
</dbReference>
<dbReference type="Proteomes" id="UP000290682">
    <property type="component" value="Unassembled WGS sequence"/>
</dbReference>
<dbReference type="PANTHER" id="PTHR31793:SF24">
    <property type="entry name" value="LONG-CHAIN ACYL-COA THIOESTERASE FADM"/>
    <property type="match status" value="1"/>
</dbReference>
<comment type="caution">
    <text evidence="1">The sequence shown here is derived from an EMBL/GenBank/DDBJ whole genome shotgun (WGS) entry which is preliminary data.</text>
</comment>
<accession>A0ABY0FGR2</accession>
<reference evidence="1 2" key="1">
    <citation type="submission" date="2018-10" db="EMBL/GenBank/DDBJ databases">
        <title>Draft genome of Fastidiocella sp. strain 375T, a bacterium isolated from a karstic cave dripping water.</title>
        <authorList>
            <person name="Coelho C."/>
            <person name="Verissimo A."/>
            <person name="Tiago I."/>
        </authorList>
    </citation>
    <scope>NUCLEOTIDE SEQUENCE [LARGE SCALE GENOMIC DNA]</scope>
    <source>
        <strain evidence="1 2">CAVE-375</strain>
    </source>
</reference>
<dbReference type="RefSeq" id="WP_129211930.1">
    <property type="nucleotide sequence ID" value="NZ_REGR01000003.1"/>
</dbReference>
<protein>
    <submittedName>
        <fullName evidence="1">Thioesterase</fullName>
    </submittedName>
</protein>
<dbReference type="Gene3D" id="3.10.129.10">
    <property type="entry name" value="Hotdog Thioesterase"/>
    <property type="match status" value="1"/>
</dbReference>
<keyword evidence="2" id="KW-1185">Reference proteome</keyword>
<dbReference type="SUPFAM" id="SSF54637">
    <property type="entry name" value="Thioesterase/thiol ester dehydrase-isomerase"/>
    <property type="match status" value="1"/>
</dbReference>
<organism evidence="1 2">
    <name type="scientific">Crenobacter cavernae</name>
    <dbReference type="NCBI Taxonomy" id="2290923"/>
    <lineage>
        <taxon>Bacteria</taxon>
        <taxon>Pseudomonadati</taxon>
        <taxon>Pseudomonadota</taxon>
        <taxon>Betaproteobacteria</taxon>
        <taxon>Neisseriales</taxon>
        <taxon>Neisseriaceae</taxon>
        <taxon>Crenobacter</taxon>
    </lineage>
</organism>
<evidence type="ECO:0000313" key="1">
    <source>
        <dbReference type="EMBL" id="RXZ44374.1"/>
    </source>
</evidence>
<name>A0ABY0FGR2_9NEIS</name>
<dbReference type="PANTHER" id="PTHR31793">
    <property type="entry name" value="4-HYDROXYBENZOYL-COA THIOESTERASE FAMILY MEMBER"/>
    <property type="match status" value="1"/>
</dbReference>
<sequence length="155" mass="17165">MPAFLKPVEIRWSDIDANRHMRHSAYADLCTHARVEWLQATGFGADYFARHGFGPVLFKESTEYLREARLGDRLTVDVELLGASADAARWRFRQTMRRDDGVAVAVHEVAGAWLDLAARKLIAPPDAMQAAMATLPKCADFAELPAPRDKAAADA</sequence>
<gene>
    <name evidence="1" type="ORF">EBB06_04515</name>
</gene>
<dbReference type="InterPro" id="IPR050563">
    <property type="entry name" value="4-hydroxybenzoyl-CoA_TE"/>
</dbReference>
<dbReference type="CDD" id="cd00586">
    <property type="entry name" value="4HBT"/>
    <property type="match status" value="1"/>
</dbReference>
<dbReference type="InterPro" id="IPR029069">
    <property type="entry name" value="HotDog_dom_sf"/>
</dbReference>